<keyword evidence="2" id="KW-0812">Transmembrane</keyword>
<gene>
    <name evidence="3" type="ORF">CRE_25725</name>
</gene>
<reference evidence="3" key="1">
    <citation type="submission" date="2007-07" db="EMBL/GenBank/DDBJ databases">
        <title>PCAP assembly of the Caenorhabditis remanei genome.</title>
        <authorList>
            <consortium name="The Caenorhabditis remanei Sequencing Consortium"/>
            <person name="Wilson R.K."/>
        </authorList>
    </citation>
    <scope>NUCLEOTIDE SEQUENCE [LARGE SCALE GENOMIC DNA]</scope>
    <source>
        <strain evidence="3">PB4641</strain>
    </source>
</reference>
<evidence type="ECO:0000313" key="3">
    <source>
        <dbReference type="EMBL" id="EFP04391.1"/>
    </source>
</evidence>
<keyword evidence="2" id="KW-0472">Membrane</keyword>
<dbReference type="EMBL" id="DS268454">
    <property type="protein sequence ID" value="EFP04391.1"/>
    <property type="molecule type" value="Genomic_DNA"/>
</dbReference>
<feature type="compositionally biased region" description="Polar residues" evidence="1">
    <location>
        <begin position="89"/>
        <end position="103"/>
    </location>
</feature>
<dbReference type="InParanoid" id="E3MLB3"/>
<dbReference type="OMA" id="WQEYWQY"/>
<dbReference type="OrthoDB" id="5838366at2759"/>
<name>E3MLB3_CAERE</name>
<dbReference type="eggNOG" id="ENOG502QWHC">
    <property type="taxonomic scope" value="Eukaryota"/>
</dbReference>
<dbReference type="Proteomes" id="UP000008281">
    <property type="component" value="Unassembled WGS sequence"/>
</dbReference>
<feature type="region of interest" description="Disordered" evidence="1">
    <location>
        <begin position="75"/>
        <end position="103"/>
    </location>
</feature>
<evidence type="ECO:0000256" key="2">
    <source>
        <dbReference type="SAM" id="Phobius"/>
    </source>
</evidence>
<evidence type="ECO:0000256" key="1">
    <source>
        <dbReference type="SAM" id="MobiDB-lite"/>
    </source>
</evidence>
<organism evidence="4">
    <name type="scientific">Caenorhabditis remanei</name>
    <name type="common">Caenorhabditis vulgaris</name>
    <dbReference type="NCBI Taxonomy" id="31234"/>
    <lineage>
        <taxon>Eukaryota</taxon>
        <taxon>Metazoa</taxon>
        <taxon>Ecdysozoa</taxon>
        <taxon>Nematoda</taxon>
        <taxon>Chromadorea</taxon>
        <taxon>Rhabditida</taxon>
        <taxon>Rhabditina</taxon>
        <taxon>Rhabditomorpha</taxon>
        <taxon>Rhabditoidea</taxon>
        <taxon>Rhabditidae</taxon>
        <taxon>Peloderinae</taxon>
        <taxon>Caenorhabditis</taxon>
    </lineage>
</organism>
<proteinExistence type="predicted"/>
<evidence type="ECO:0000313" key="4">
    <source>
        <dbReference type="Proteomes" id="UP000008281"/>
    </source>
</evidence>
<evidence type="ECO:0008006" key="5">
    <source>
        <dbReference type="Google" id="ProtNLM"/>
    </source>
</evidence>
<accession>E3MLB3</accession>
<dbReference type="HOGENOM" id="CLU_460215_0_0_1"/>
<dbReference type="FunCoup" id="E3MLB3">
    <property type="interactions" value="216"/>
</dbReference>
<sequence length="593" mass="67709">MVVEQIEVIEHRIIEEGRRPSGGALLPHSVPITTIRESRESYEQRADGTIHDRRYEVTGERDVSREPSFLHTSNYGQHLEMSPPPPQRYNVSGATNSSFLNTSGDSRLSYPGAADRSNDTTVINNYGYDITEVHTTEGGARIIETHGSGPLRETSRIEHVEETITRPSAMRSSSAAAHRSSSNIFTVPAPTSHISYRQEFASDNESLARKDSYRAMQSSWDGDENRKIASNLKSQRFPPQSQTSLVSRETEHSEKKVGCFQRIRTFIQGVRYAFKTAEYTPEFKRNMCCILLFLILLLFLLFVIFNAIFNRYAVSEFLLYPPVCEECRRKNPALVSAALPSSVFVHFYSKHQAHFELRGNAPFKSNSFTAIDFDTGYVAYADHSLTDASGNHFTCFLMPLDKGAIDSMDQLSEAVSDSDYELPTFQIQSTFGWQEFYQFDPEPIEPMIANQKFTERIDDCHGAKWYLLRQTVHAKGRLISPLLFYDRFSDASCSDCYDFCLPDWAVVRKEKYEDESTLGVRRLNCFRLYVPEWRNFRVETDIGGGHWKYPLSSESTKRDKNGEWVHWIPTTHSQGLSRSRKSVSSSSNSTIYH</sequence>
<protein>
    <recommendedName>
        <fullName evidence="5">BRICHOS domain-containing protein</fullName>
    </recommendedName>
</protein>
<dbReference type="AlphaFoldDB" id="E3MLB3"/>
<feature type="transmembrane region" description="Helical" evidence="2">
    <location>
        <begin position="290"/>
        <end position="309"/>
    </location>
</feature>
<keyword evidence="2" id="KW-1133">Transmembrane helix</keyword>
<keyword evidence="4" id="KW-1185">Reference proteome</keyword>